<keyword evidence="5 12" id="KW-0235">DNA replication</keyword>
<dbReference type="Gene3D" id="3.90.580.10">
    <property type="entry name" value="Zinc finger, CHC2-type domain"/>
    <property type="match status" value="1"/>
</dbReference>
<dbReference type="InterPro" id="IPR034151">
    <property type="entry name" value="TOPRIM_DnaG_bac"/>
</dbReference>
<comment type="cofactor">
    <cofactor evidence="12">
        <name>Zn(2+)</name>
        <dbReference type="ChEBI" id="CHEBI:29105"/>
    </cofactor>
    <text evidence="12">Binds 1 zinc ion per monomer.</text>
</comment>
<dbReference type="GeneID" id="72467696"/>
<keyword evidence="9" id="KW-0460">Magnesium</keyword>
<evidence type="ECO:0000256" key="4">
    <source>
        <dbReference type="ARBA" id="ARBA00022695"/>
    </source>
</evidence>
<comment type="caution">
    <text evidence="15">The sequence shown here is derived from an EMBL/GenBank/DDBJ whole genome shotgun (WGS) entry which is preliminary data.</text>
</comment>
<keyword evidence="1 12" id="KW-0240">DNA-directed RNA polymerase</keyword>
<proteinExistence type="inferred from homology"/>
<dbReference type="GO" id="GO:1990077">
    <property type="term" value="C:primosome complex"/>
    <property type="evidence" value="ECO:0007669"/>
    <property type="project" value="UniProtKB-KW"/>
</dbReference>
<feature type="domain" description="Toprim" evidence="14">
    <location>
        <begin position="262"/>
        <end position="343"/>
    </location>
</feature>
<dbReference type="GO" id="GO:0003899">
    <property type="term" value="F:DNA-directed RNA polymerase activity"/>
    <property type="evidence" value="ECO:0007669"/>
    <property type="project" value="UniProtKB-UniRule"/>
</dbReference>
<dbReference type="PROSITE" id="PS50880">
    <property type="entry name" value="TOPRIM"/>
    <property type="match status" value="1"/>
</dbReference>
<comment type="subunit">
    <text evidence="12">Monomer. Interacts with DnaB.</text>
</comment>
<dbReference type="GO" id="GO:0000428">
    <property type="term" value="C:DNA-directed RNA polymerase complex"/>
    <property type="evidence" value="ECO:0007669"/>
    <property type="project" value="UniProtKB-KW"/>
</dbReference>
<keyword evidence="3 12" id="KW-0808">Transferase</keyword>
<feature type="region of interest" description="Disordered" evidence="13">
    <location>
        <begin position="441"/>
        <end position="475"/>
    </location>
</feature>
<keyword evidence="7 12" id="KW-0863">Zinc-finger</keyword>
<keyword evidence="6 12" id="KW-0479">Metal-binding</keyword>
<dbReference type="GO" id="GO:0008270">
    <property type="term" value="F:zinc ion binding"/>
    <property type="evidence" value="ECO:0007669"/>
    <property type="project" value="UniProtKB-UniRule"/>
</dbReference>
<dbReference type="FunFam" id="3.90.580.10:FF:000001">
    <property type="entry name" value="DNA primase"/>
    <property type="match status" value="1"/>
</dbReference>
<dbReference type="EMBL" id="BPUB01000001">
    <property type="protein sequence ID" value="GJG58277.1"/>
    <property type="molecule type" value="Genomic_DNA"/>
</dbReference>
<keyword evidence="11 12" id="KW-0804">Transcription</keyword>
<dbReference type="Pfam" id="PF01807">
    <property type="entry name" value="Zn_ribbon_DnaG"/>
    <property type="match status" value="1"/>
</dbReference>
<evidence type="ECO:0000256" key="9">
    <source>
        <dbReference type="ARBA" id="ARBA00022842"/>
    </source>
</evidence>
<dbReference type="InterPro" id="IPR013264">
    <property type="entry name" value="DNAG_N"/>
</dbReference>
<dbReference type="Pfam" id="PF08275">
    <property type="entry name" value="DNAG_N"/>
    <property type="match status" value="1"/>
</dbReference>
<accession>A0A9R1C947</accession>
<dbReference type="RefSeq" id="WP_223929361.1">
    <property type="nucleotide sequence ID" value="NZ_BPTU01000001.1"/>
</dbReference>
<keyword evidence="10 12" id="KW-0238">DNA-binding</keyword>
<dbReference type="AlphaFoldDB" id="A0A9R1C947"/>
<keyword evidence="8 12" id="KW-0862">Zinc</keyword>
<evidence type="ECO:0000256" key="11">
    <source>
        <dbReference type="ARBA" id="ARBA00023163"/>
    </source>
</evidence>
<dbReference type="Pfam" id="PF13155">
    <property type="entry name" value="Toprim_2"/>
    <property type="match status" value="1"/>
</dbReference>
<evidence type="ECO:0000256" key="5">
    <source>
        <dbReference type="ARBA" id="ARBA00022705"/>
    </source>
</evidence>
<organism evidence="15 16">
    <name type="scientific">Prevotella lacticifex</name>
    <dbReference type="NCBI Taxonomy" id="2854755"/>
    <lineage>
        <taxon>Bacteria</taxon>
        <taxon>Pseudomonadati</taxon>
        <taxon>Bacteroidota</taxon>
        <taxon>Bacteroidia</taxon>
        <taxon>Bacteroidales</taxon>
        <taxon>Prevotellaceae</taxon>
        <taxon>Prevotella</taxon>
    </lineage>
</organism>
<dbReference type="EC" id="2.7.7.101" evidence="12"/>
<dbReference type="InterPro" id="IPR037068">
    <property type="entry name" value="DNA_primase_core_N_sf"/>
</dbReference>
<dbReference type="SUPFAM" id="SSF56731">
    <property type="entry name" value="DNA primase core"/>
    <property type="match status" value="1"/>
</dbReference>
<dbReference type="CDD" id="cd03364">
    <property type="entry name" value="TOPRIM_DnaG_primases"/>
    <property type="match status" value="1"/>
</dbReference>
<comment type="domain">
    <text evidence="12">Contains an N-terminal zinc-binding domain, a central core domain that contains the primase activity, and a C-terminal DnaB-binding domain.</text>
</comment>
<comment type="function">
    <text evidence="12">RNA polymerase that catalyzes the synthesis of short RNA molecules used as primers for DNA polymerase during DNA replication.</text>
</comment>
<dbReference type="InterPro" id="IPR002694">
    <property type="entry name" value="Znf_CHC2"/>
</dbReference>
<dbReference type="InterPro" id="IPR006171">
    <property type="entry name" value="TOPRIM_dom"/>
</dbReference>
<dbReference type="SMART" id="SM00400">
    <property type="entry name" value="ZnF_CHCC"/>
    <property type="match status" value="1"/>
</dbReference>
<dbReference type="SUPFAM" id="SSF57783">
    <property type="entry name" value="Zinc beta-ribbon"/>
    <property type="match status" value="1"/>
</dbReference>
<dbReference type="GO" id="GO:0003677">
    <property type="term" value="F:DNA binding"/>
    <property type="evidence" value="ECO:0007669"/>
    <property type="project" value="UniProtKB-KW"/>
</dbReference>
<feature type="zinc finger region" description="CHC2-type" evidence="12">
    <location>
        <begin position="37"/>
        <end position="61"/>
    </location>
</feature>
<keyword evidence="2 12" id="KW-0639">Primosome</keyword>
<evidence type="ECO:0000256" key="12">
    <source>
        <dbReference type="HAMAP-Rule" id="MF_00974"/>
    </source>
</evidence>
<evidence type="ECO:0000259" key="14">
    <source>
        <dbReference type="PROSITE" id="PS50880"/>
    </source>
</evidence>
<evidence type="ECO:0000256" key="6">
    <source>
        <dbReference type="ARBA" id="ARBA00022723"/>
    </source>
</evidence>
<dbReference type="Gene3D" id="3.90.980.10">
    <property type="entry name" value="DNA primase, catalytic core, N-terminal domain"/>
    <property type="match status" value="1"/>
</dbReference>
<evidence type="ECO:0000256" key="7">
    <source>
        <dbReference type="ARBA" id="ARBA00022771"/>
    </source>
</evidence>
<protein>
    <recommendedName>
        <fullName evidence="12">DNA primase</fullName>
        <ecNumber evidence="12">2.7.7.101</ecNumber>
    </recommendedName>
</protein>
<feature type="compositionally biased region" description="Low complexity" evidence="13">
    <location>
        <begin position="454"/>
        <end position="472"/>
    </location>
</feature>
<dbReference type="GO" id="GO:0005737">
    <property type="term" value="C:cytoplasm"/>
    <property type="evidence" value="ECO:0007669"/>
    <property type="project" value="TreeGrafter"/>
</dbReference>
<evidence type="ECO:0000256" key="13">
    <source>
        <dbReference type="SAM" id="MobiDB-lite"/>
    </source>
</evidence>
<evidence type="ECO:0000313" key="16">
    <source>
        <dbReference type="Proteomes" id="UP000825483"/>
    </source>
</evidence>
<comment type="similarity">
    <text evidence="12">Belongs to the DnaG primase family.</text>
</comment>
<evidence type="ECO:0000256" key="8">
    <source>
        <dbReference type="ARBA" id="ARBA00022833"/>
    </source>
</evidence>
<dbReference type="Proteomes" id="UP000825483">
    <property type="component" value="Unassembled WGS sequence"/>
</dbReference>
<dbReference type="InterPro" id="IPR006295">
    <property type="entry name" value="DNA_primase_DnaG"/>
</dbReference>
<evidence type="ECO:0000256" key="10">
    <source>
        <dbReference type="ARBA" id="ARBA00023125"/>
    </source>
</evidence>
<name>A0A9R1C947_9BACT</name>
<dbReference type="PANTHER" id="PTHR30313:SF2">
    <property type="entry name" value="DNA PRIMASE"/>
    <property type="match status" value="1"/>
</dbReference>
<dbReference type="InterPro" id="IPR030846">
    <property type="entry name" value="DnaG_bac"/>
</dbReference>
<dbReference type="Pfam" id="PF10410">
    <property type="entry name" value="DnaB_bind"/>
    <property type="match status" value="1"/>
</dbReference>
<keyword evidence="16" id="KW-1185">Reference proteome</keyword>
<dbReference type="GO" id="GO:0006269">
    <property type="term" value="P:DNA replication, synthesis of primer"/>
    <property type="evidence" value="ECO:0007669"/>
    <property type="project" value="UniProtKB-UniRule"/>
</dbReference>
<dbReference type="NCBIfam" id="TIGR01391">
    <property type="entry name" value="dnaG"/>
    <property type="match status" value="1"/>
</dbReference>
<dbReference type="InterPro" id="IPR050219">
    <property type="entry name" value="DnaG_primase"/>
</dbReference>
<dbReference type="Gene3D" id="3.40.1360.10">
    <property type="match status" value="1"/>
</dbReference>
<evidence type="ECO:0000256" key="1">
    <source>
        <dbReference type="ARBA" id="ARBA00022478"/>
    </source>
</evidence>
<reference evidence="15" key="1">
    <citation type="journal article" date="2022" name="Int. J. Syst. Evol. Microbiol.">
        <title>Prevotella lacticifex sp. nov., isolated from the rumen of cows.</title>
        <authorList>
            <person name="Shinkai T."/>
            <person name="Ikeyama N."/>
            <person name="Kumagai M."/>
            <person name="Ohmori H."/>
            <person name="Sakamoto M."/>
            <person name="Ohkuma M."/>
            <person name="Mitsumori M."/>
        </authorList>
    </citation>
    <scope>NUCLEOTIDE SEQUENCE</scope>
    <source>
        <strain evidence="15">R5076</strain>
    </source>
</reference>
<dbReference type="HAMAP" id="MF_00974">
    <property type="entry name" value="DNA_primase_DnaG"/>
    <property type="match status" value="1"/>
</dbReference>
<sequence>MIDRATIDRIMDATNIVDVVSDFVTLKKRGINYIGLCPFHNDTHPSFSVSPSRGICHCFTCGKGGNAVNFLMELENLSYPDALRWLARKYNIEIRERELSDEEKRQEGDREAMFLVNEWALKYFEDILHHDVDGIAIGLQYFRSRGFRDDTIAKFHLGYAPQSRHALSDAALKAGFKREYLIKTGLCYERDNGELVDRFSGRVIFPWFSLSGKVVGFNGRVLDSRTHGVMQKYVNSPDSEIYHKGNELFGLNQAKQAIRKADRVILVEGQADVISMSQASAENVVAGSGTALTLQQIRKLHRFTENITLMYDGDDAGVNAALRNSDLIHGEGMNVSVLFLPDGQDPDDFAKSHSAEQLQKFIADNSTDSVIFRINRTLAGVTDPIKRSQAINDIVNSVAIIKDPILRDTYIRECAQRTGIPETTLIGQMNRVIRKSLESAGSRPVAAPAPSPVPAATAAPQPATSPSAPSPSKVMTTAPKVESILIETVIRHGNEIIFRDVTNDATGEKINLTVAQYVAYDLGLDGLSFTVPIYNTILDEAVEHSGDPSFVALTYFTHHPDINISTIASRMGADKFQLSESLQVKTSEDTLRASVTHIVLDFRLQYVKRHLKELSQELLHTTDTDRMMQLMAEIKKMQEVRNILAQKLGSDIVV</sequence>
<dbReference type="InterPro" id="IPR036977">
    <property type="entry name" value="DNA_primase_Znf_CHC2"/>
</dbReference>
<evidence type="ECO:0000256" key="3">
    <source>
        <dbReference type="ARBA" id="ARBA00022679"/>
    </source>
</evidence>
<dbReference type="PANTHER" id="PTHR30313">
    <property type="entry name" value="DNA PRIMASE"/>
    <property type="match status" value="1"/>
</dbReference>
<keyword evidence="4 12" id="KW-0548">Nucleotidyltransferase</keyword>
<evidence type="ECO:0000313" key="15">
    <source>
        <dbReference type="EMBL" id="GJG58277.1"/>
    </source>
</evidence>
<comment type="catalytic activity">
    <reaction evidence="12">
        <text>ssDNA + n NTP = ssDNA/pppN(pN)n-1 hybrid + (n-1) diphosphate.</text>
        <dbReference type="EC" id="2.7.7.101"/>
    </reaction>
</comment>
<evidence type="ECO:0000256" key="2">
    <source>
        <dbReference type="ARBA" id="ARBA00022515"/>
    </source>
</evidence>
<dbReference type="InterPro" id="IPR019475">
    <property type="entry name" value="DNA_primase_DnaB-bd"/>
</dbReference>
<gene>
    <name evidence="12" type="primary">dnaG</name>
    <name evidence="15" type="ORF">PRLR5076_11280</name>
</gene>
<dbReference type="SMART" id="SM00493">
    <property type="entry name" value="TOPRIM"/>
    <property type="match status" value="1"/>
</dbReference>